<dbReference type="EMBL" id="HBEG01025261">
    <property type="protein sequence ID" value="CAD8361437.1"/>
    <property type="molecule type" value="Transcribed_RNA"/>
</dbReference>
<dbReference type="InterPro" id="IPR050792">
    <property type="entry name" value="ADP-ribosylglycohydrolase"/>
</dbReference>
<feature type="binding site" evidence="1">
    <location>
        <position position="560"/>
    </location>
    <ligand>
        <name>Mg(2+)</name>
        <dbReference type="ChEBI" id="CHEBI:18420"/>
        <label>1</label>
    </ligand>
</feature>
<protein>
    <recommendedName>
        <fullName evidence="3">ADP-ribosylglycohydrolase</fullName>
    </recommendedName>
</protein>
<dbReference type="AlphaFoldDB" id="A0A7S0AEC3"/>
<dbReference type="GO" id="GO:0046872">
    <property type="term" value="F:metal ion binding"/>
    <property type="evidence" value="ECO:0007669"/>
    <property type="project" value="UniProtKB-KW"/>
</dbReference>
<keyword evidence="1" id="KW-0479">Metal-binding</keyword>
<evidence type="ECO:0000256" key="1">
    <source>
        <dbReference type="PIRSR" id="PIRSR605502-1"/>
    </source>
</evidence>
<dbReference type="SUPFAM" id="SSF101478">
    <property type="entry name" value="ADP-ribosylglycohydrolase"/>
    <property type="match status" value="1"/>
</dbReference>
<feature type="binding site" evidence="1">
    <location>
        <position position="309"/>
    </location>
    <ligand>
        <name>Mg(2+)</name>
        <dbReference type="ChEBI" id="CHEBI:18420"/>
        <label>1</label>
    </ligand>
</feature>
<proteinExistence type="predicted"/>
<feature type="binding site" evidence="1">
    <location>
        <position position="311"/>
    </location>
    <ligand>
        <name>Mg(2+)</name>
        <dbReference type="ChEBI" id="CHEBI:18420"/>
        <label>1</label>
    </ligand>
</feature>
<feature type="binding site" evidence="1">
    <location>
        <position position="310"/>
    </location>
    <ligand>
        <name>Mg(2+)</name>
        <dbReference type="ChEBI" id="CHEBI:18420"/>
        <label>1</label>
    </ligand>
</feature>
<comment type="cofactor">
    <cofactor evidence="1">
        <name>Mg(2+)</name>
        <dbReference type="ChEBI" id="CHEBI:18420"/>
    </cofactor>
    <text evidence="1">Binds 2 magnesium ions per subunit.</text>
</comment>
<dbReference type="PANTHER" id="PTHR16222">
    <property type="entry name" value="ADP-RIBOSYLGLYCOHYDROLASE"/>
    <property type="match status" value="1"/>
</dbReference>
<dbReference type="Gene3D" id="1.10.4080.10">
    <property type="entry name" value="ADP-ribosylation/Crystallin J1"/>
    <property type="match status" value="1"/>
</dbReference>
<dbReference type="PANTHER" id="PTHR16222:SF12">
    <property type="entry name" value="ADP-RIBOSYLGLYCOHYDROLASE-RELATED"/>
    <property type="match status" value="1"/>
</dbReference>
<accession>A0A7S0AEC3</accession>
<evidence type="ECO:0000313" key="2">
    <source>
        <dbReference type="EMBL" id="CAD8361437.1"/>
    </source>
</evidence>
<organism evidence="2">
    <name type="scientific">Pyrodinium bahamense</name>
    <dbReference type="NCBI Taxonomy" id="73915"/>
    <lineage>
        <taxon>Eukaryota</taxon>
        <taxon>Sar</taxon>
        <taxon>Alveolata</taxon>
        <taxon>Dinophyceae</taxon>
        <taxon>Gonyaulacales</taxon>
        <taxon>Pyrocystaceae</taxon>
        <taxon>Pyrodinium</taxon>
    </lineage>
</organism>
<dbReference type="Pfam" id="PF03747">
    <property type="entry name" value="ADP_ribosyl_GH"/>
    <property type="match status" value="1"/>
</dbReference>
<feature type="binding site" evidence="1">
    <location>
        <position position="559"/>
    </location>
    <ligand>
        <name>Mg(2+)</name>
        <dbReference type="ChEBI" id="CHEBI:18420"/>
        <label>1</label>
    </ligand>
</feature>
<name>A0A7S0AEC3_9DINO</name>
<evidence type="ECO:0008006" key="3">
    <source>
        <dbReference type="Google" id="ProtNLM"/>
    </source>
</evidence>
<reference evidence="2" key="1">
    <citation type="submission" date="2021-01" db="EMBL/GenBank/DDBJ databases">
        <authorList>
            <person name="Corre E."/>
            <person name="Pelletier E."/>
            <person name="Niang G."/>
            <person name="Scheremetjew M."/>
            <person name="Finn R."/>
            <person name="Kale V."/>
            <person name="Holt S."/>
            <person name="Cochrane G."/>
            <person name="Meng A."/>
            <person name="Brown T."/>
            <person name="Cohen L."/>
        </authorList>
    </citation>
    <scope>NUCLEOTIDE SEQUENCE</scope>
    <source>
        <strain evidence="2">Pbaha01</strain>
    </source>
</reference>
<keyword evidence="1" id="KW-0460">Magnesium</keyword>
<dbReference type="InterPro" id="IPR036705">
    <property type="entry name" value="Ribosyl_crysJ1_sf"/>
</dbReference>
<sequence length="606" mass="66554">MAHTASWWAAQPHPHMLTRKPPKSGLAALLCYRGRHPQCAGCGEQLSQRMVHYKCDSKPKPCRYYLCESCFHLRPGEGGLKATASFFSKTDDPTTHLDTSSCLCCAPRRAAQPQIESTSSSRTINSELSSVDSAAELANTPVVPTSQPPRIAAADLDFGLEVDAAAHERWADFVKRHAAHDDAERKMFELAQRCADHLRFLKLVVLGEEELHKEQQSKRKECCLELYSPYAKIPMKLKTEVVAAACALPQASRALGAVVGMTVGDALGAPFEFLDAVDEVGASRSRFDLHKFKGFYPRNRFRVKRGQWTDDGSMGLCLADTLLARGCYDGSDARVRFHNWWFRGYNNAFGNDDRVGSVGLGGNVAESLRSMVPYEDPSPNYEALTEDAGNGSLMRLAPVPVFLSRDAQAAARCSAQSSFSTHPGRVAAAAAAFFGFTIARAITRDKDSVVASDFLDSVVKEFTMLGFPGAEGCEEVSRLLKSAEPEGSPEECWNWRSSRLNVQSSLLARGSTYNGYPCYPDYFGSYCIDGLAVALWSFYHTRSFMEAVVRCVNFLGDADTMAAMCGQLAGAFYGYGAIDQRCIDAMEVWDNKDIACRGALLHITRL</sequence>
<feature type="binding site" evidence="1">
    <location>
        <position position="557"/>
    </location>
    <ligand>
        <name>Mg(2+)</name>
        <dbReference type="ChEBI" id="CHEBI:18420"/>
        <label>1</label>
    </ligand>
</feature>
<gene>
    <name evidence="2" type="ORF">PBAH0796_LOCUS15380</name>
</gene>
<dbReference type="InterPro" id="IPR005502">
    <property type="entry name" value="Ribosyl_crysJ1"/>
</dbReference>